<name>A0ABW0N863_9BURK</name>
<evidence type="ECO:0000313" key="3">
    <source>
        <dbReference type="Proteomes" id="UP001596037"/>
    </source>
</evidence>
<feature type="domain" description="GAF" evidence="1">
    <location>
        <begin position="37"/>
        <end position="178"/>
    </location>
</feature>
<dbReference type="Gene3D" id="3.30.450.40">
    <property type="match status" value="1"/>
</dbReference>
<dbReference type="SUPFAM" id="SSF55781">
    <property type="entry name" value="GAF domain-like"/>
    <property type="match status" value="1"/>
</dbReference>
<dbReference type="Proteomes" id="UP001596037">
    <property type="component" value="Unassembled WGS sequence"/>
</dbReference>
<dbReference type="Pfam" id="PF13185">
    <property type="entry name" value="GAF_2"/>
    <property type="match status" value="1"/>
</dbReference>
<reference evidence="3" key="1">
    <citation type="journal article" date="2019" name="Int. J. Syst. Evol. Microbiol.">
        <title>The Global Catalogue of Microorganisms (GCM) 10K type strain sequencing project: providing services to taxonomists for standard genome sequencing and annotation.</title>
        <authorList>
            <consortium name="The Broad Institute Genomics Platform"/>
            <consortium name="The Broad Institute Genome Sequencing Center for Infectious Disease"/>
            <person name="Wu L."/>
            <person name="Ma J."/>
        </authorList>
    </citation>
    <scope>NUCLEOTIDE SEQUENCE [LARGE SCALE GENOMIC DNA]</scope>
    <source>
        <strain evidence="3">CCUG 57401</strain>
    </source>
</reference>
<sequence length="186" mass="19833">MDTSPIPSLPIASEAGRSLLLAAHHSTQRMMEQRAPLSEILSVLASAGEAFSEGRTVCSVLLLDQEGLLRNGASPNLPADYLHAIDRLKPDPAVGTCAAAAATGEPVMTPNFYNDDRWSELRHWPLVLGFFGAWSMPIKAADGRVLGTFGTYFREHRLPTDDERTAVGFLAGIASSAIVAASTAQT</sequence>
<dbReference type="RefSeq" id="WP_376848862.1">
    <property type="nucleotide sequence ID" value="NZ_JBHSMF010000003.1"/>
</dbReference>
<dbReference type="InterPro" id="IPR029016">
    <property type="entry name" value="GAF-like_dom_sf"/>
</dbReference>
<protein>
    <submittedName>
        <fullName evidence="2">GAF domain-containing protein</fullName>
    </submittedName>
</protein>
<accession>A0ABW0N863</accession>
<comment type="caution">
    <text evidence="2">The sequence shown here is derived from an EMBL/GenBank/DDBJ whole genome shotgun (WGS) entry which is preliminary data.</text>
</comment>
<gene>
    <name evidence="2" type="ORF">ACFPOE_04720</name>
</gene>
<organism evidence="2 3">
    <name type="scientific">Caenimonas terrae</name>
    <dbReference type="NCBI Taxonomy" id="696074"/>
    <lineage>
        <taxon>Bacteria</taxon>
        <taxon>Pseudomonadati</taxon>
        <taxon>Pseudomonadota</taxon>
        <taxon>Betaproteobacteria</taxon>
        <taxon>Burkholderiales</taxon>
        <taxon>Comamonadaceae</taxon>
        <taxon>Caenimonas</taxon>
    </lineage>
</organism>
<dbReference type="InterPro" id="IPR003018">
    <property type="entry name" value="GAF"/>
</dbReference>
<dbReference type="EMBL" id="JBHSMF010000003">
    <property type="protein sequence ID" value="MFC5496829.1"/>
    <property type="molecule type" value="Genomic_DNA"/>
</dbReference>
<evidence type="ECO:0000313" key="2">
    <source>
        <dbReference type="EMBL" id="MFC5496829.1"/>
    </source>
</evidence>
<proteinExistence type="predicted"/>
<keyword evidence="3" id="KW-1185">Reference proteome</keyword>
<evidence type="ECO:0000259" key="1">
    <source>
        <dbReference type="Pfam" id="PF13185"/>
    </source>
</evidence>